<comment type="similarity">
    <text evidence="2 5">Belongs to the TonB-dependent receptor family.</text>
</comment>
<dbReference type="PANTHER" id="PTHR40980:SF3">
    <property type="entry name" value="TONB-DEPENDENT RECEPTOR-LIKE BETA-BARREL DOMAIN-CONTAINING PROTEIN"/>
    <property type="match status" value="1"/>
</dbReference>
<keyword evidence="3 5" id="KW-0472">Membrane</keyword>
<dbReference type="RefSeq" id="WP_145652170.1">
    <property type="nucleotide sequence ID" value="NZ_VLLB01000010.1"/>
</dbReference>
<organism evidence="9 10">
    <name type="scientific">Pseudoduganella lurida</name>
    <dbReference type="NCBI Taxonomy" id="1036180"/>
    <lineage>
        <taxon>Bacteria</taxon>
        <taxon>Pseudomonadati</taxon>
        <taxon>Pseudomonadota</taxon>
        <taxon>Betaproteobacteria</taxon>
        <taxon>Burkholderiales</taxon>
        <taxon>Oxalobacteraceae</taxon>
        <taxon>Telluria group</taxon>
        <taxon>Pseudoduganella</taxon>
    </lineage>
</organism>
<evidence type="ECO:0000256" key="4">
    <source>
        <dbReference type="ARBA" id="ARBA00023237"/>
    </source>
</evidence>
<dbReference type="SUPFAM" id="SSF56935">
    <property type="entry name" value="Porins"/>
    <property type="match status" value="1"/>
</dbReference>
<dbReference type="Gene3D" id="2.170.130.10">
    <property type="entry name" value="TonB-dependent receptor, plug domain"/>
    <property type="match status" value="1"/>
</dbReference>
<reference evidence="9 10" key="1">
    <citation type="journal article" date="2015" name="Stand. Genomic Sci.">
        <title>Genomic Encyclopedia of Bacterial and Archaeal Type Strains, Phase III: the genomes of soil and plant-associated and newly described type strains.</title>
        <authorList>
            <person name="Whitman W.B."/>
            <person name="Woyke T."/>
            <person name="Klenk H.P."/>
            <person name="Zhou Y."/>
            <person name="Lilburn T.G."/>
            <person name="Beck B.J."/>
            <person name="De Vos P."/>
            <person name="Vandamme P."/>
            <person name="Eisen J.A."/>
            <person name="Garrity G."/>
            <person name="Hugenholtz P."/>
            <person name="Kyrpides N.C."/>
        </authorList>
    </citation>
    <scope>NUCLEOTIDE SEQUENCE [LARGE SCALE GENOMIC DNA]</scope>
    <source>
        <strain evidence="9 10">CGMCC 1.10822</strain>
    </source>
</reference>
<dbReference type="GO" id="GO:0009279">
    <property type="term" value="C:cell outer membrane"/>
    <property type="evidence" value="ECO:0007669"/>
    <property type="project" value="UniProtKB-SubCell"/>
</dbReference>
<dbReference type="PANTHER" id="PTHR40980">
    <property type="entry name" value="PLUG DOMAIN-CONTAINING PROTEIN"/>
    <property type="match status" value="1"/>
</dbReference>
<dbReference type="EMBL" id="VLLB01000010">
    <property type="protein sequence ID" value="TWI61891.1"/>
    <property type="molecule type" value="Genomic_DNA"/>
</dbReference>
<dbReference type="Pfam" id="PF07715">
    <property type="entry name" value="Plug"/>
    <property type="match status" value="1"/>
</dbReference>
<keyword evidence="4" id="KW-0998">Cell outer membrane</keyword>
<feature type="domain" description="TonB-dependent receptor plug" evidence="8">
    <location>
        <begin position="78"/>
        <end position="185"/>
    </location>
</feature>
<dbReference type="OrthoDB" id="8727862at2"/>
<evidence type="ECO:0000256" key="2">
    <source>
        <dbReference type="ARBA" id="ARBA00009810"/>
    </source>
</evidence>
<evidence type="ECO:0000256" key="5">
    <source>
        <dbReference type="RuleBase" id="RU003357"/>
    </source>
</evidence>
<comment type="caution">
    <text evidence="9">The sequence shown here is derived from an EMBL/GenBank/DDBJ whole genome shotgun (WGS) entry which is preliminary data.</text>
</comment>
<keyword evidence="6" id="KW-1133">Transmembrane helix</keyword>
<protein>
    <submittedName>
        <fullName evidence="9">TonB-dependent receptor</fullName>
    </submittedName>
</protein>
<dbReference type="InterPro" id="IPR010104">
    <property type="entry name" value="TonB_rcpt_bac"/>
</dbReference>
<feature type="transmembrane region" description="Helical" evidence="6">
    <location>
        <begin position="21"/>
        <end position="39"/>
    </location>
</feature>
<dbReference type="Gene3D" id="2.40.170.20">
    <property type="entry name" value="TonB-dependent receptor, beta-barrel domain"/>
    <property type="match status" value="1"/>
</dbReference>
<comment type="subcellular location">
    <subcellularLocation>
        <location evidence="1 5">Cell outer membrane</location>
    </subcellularLocation>
</comment>
<dbReference type="InterPro" id="IPR037066">
    <property type="entry name" value="Plug_dom_sf"/>
</dbReference>
<evidence type="ECO:0000256" key="6">
    <source>
        <dbReference type="SAM" id="Phobius"/>
    </source>
</evidence>
<dbReference type="NCBIfam" id="TIGR01782">
    <property type="entry name" value="TonB-Xanth-Caul"/>
    <property type="match status" value="1"/>
</dbReference>
<sequence length="1006" mass="108851">MHHPKAQQPKQCNQHHARQKLITLAVAGACAAIALPAFAQEATGGPQEGGADLSSSQPVQAVVVTGLRASMQSSLNMKRNSDGIVDGIVAEDIGKFPDTNLAESLQRISGVSIDRSIGEGSKVTVRGIGPDFNMVLLNGRQMPTSNLGDLNGRAFDFANVASEGISQIQVYKTSRAETPTGGIGATLNVMTARPLDRPGFQASIGIKGVYDDSSTNLPEDVKTGKRVTPEISGIYSTTWNDNMFGLAVTGSYQERNLGYNTASVSSGWKGPFRGSEETWGAIPLPGKDGSQNITNRPGPNDVYSVPQNLNYAFSGVERKRTNGQVTFQFAPRKDITTTLDYTYSENKIHTRRQDLSAWFNFGPSASSWTNGPVAGPLVYTEFIPAGNSDIAMGGADFATKSANNSVGFNALWKVNPDLRFEFDAHHSTAESKADSPWGSDNVLGTSSFSRGNTTADFSQDFPVLSISGANFTGVGGQQVTGSAFRNGYMKGEIDQVQFKGRLKLMEASQLNFGVSATKVDNRSAFSTMQRDSWGGATSPADYPSSTWHPETVRGYFDKISGSGNPNLFNNFYTFNFNQVRDLAIKASGRPDLYSVKPTWDTDQRTEEKSKALYLQVNTDWDLALPVHTALGVRYEKTDVVSSALVQTPTVIDWGSQNEFSVLFGAPAFTTLEGKYHNLLPSLDADVDLRPDMKLRFSYGQTIGRPRYDQIAGGKVLNNLARLDGGGGSQGNPALEPVKSKNLDLSYEWYYGKQNFFAVGLFKKNLEKYAGQSRFDDKSAGLHTPVGGALWNEALANGCAGADTTCIRNYIFRNHPTAAGVTRGPDDGSGNATGSIVGQPNDPVATFRITTFSNQKKADIKGAEINVQHMFGDSGFGIAANYTYVDSGIGYDNASIGEQFAVVGLSDSANIVGIYEDARFTVRAAWNWRDEFLSDTFDAAGPNPVYTEAYGQFDLSLGYNVTPKLSLQFEGINLTNETTRKHGRTSTMLVNATQSGPRYMLGLRYKF</sequence>
<evidence type="ECO:0000256" key="3">
    <source>
        <dbReference type="ARBA" id="ARBA00023136"/>
    </source>
</evidence>
<keyword evidence="10" id="KW-1185">Reference proteome</keyword>
<dbReference type="InterPro" id="IPR036942">
    <property type="entry name" value="Beta-barrel_TonB_sf"/>
</dbReference>
<evidence type="ECO:0000259" key="7">
    <source>
        <dbReference type="Pfam" id="PF00593"/>
    </source>
</evidence>
<evidence type="ECO:0000313" key="10">
    <source>
        <dbReference type="Proteomes" id="UP000318431"/>
    </source>
</evidence>
<gene>
    <name evidence="9" type="ORF">IP91_04490</name>
</gene>
<keyword evidence="5" id="KW-0798">TonB box</keyword>
<keyword evidence="9" id="KW-0675">Receptor</keyword>
<dbReference type="Proteomes" id="UP000318431">
    <property type="component" value="Unassembled WGS sequence"/>
</dbReference>
<evidence type="ECO:0000313" key="9">
    <source>
        <dbReference type="EMBL" id="TWI61891.1"/>
    </source>
</evidence>
<dbReference type="AlphaFoldDB" id="A0A562QYI8"/>
<feature type="domain" description="TonB-dependent receptor-like beta-barrel" evidence="7">
    <location>
        <begin position="440"/>
        <end position="973"/>
    </location>
</feature>
<proteinExistence type="inferred from homology"/>
<accession>A0A562QYI8</accession>
<keyword evidence="6" id="KW-0812">Transmembrane</keyword>
<evidence type="ECO:0000259" key="8">
    <source>
        <dbReference type="Pfam" id="PF07715"/>
    </source>
</evidence>
<name>A0A562QYI8_9BURK</name>
<dbReference type="Pfam" id="PF00593">
    <property type="entry name" value="TonB_dep_Rec_b-barrel"/>
    <property type="match status" value="1"/>
</dbReference>
<evidence type="ECO:0000256" key="1">
    <source>
        <dbReference type="ARBA" id="ARBA00004442"/>
    </source>
</evidence>
<dbReference type="InterPro" id="IPR000531">
    <property type="entry name" value="Beta-barrel_TonB"/>
</dbReference>
<dbReference type="InterPro" id="IPR012910">
    <property type="entry name" value="Plug_dom"/>
</dbReference>